<evidence type="ECO:0000259" key="1">
    <source>
        <dbReference type="Pfam" id="PF19889"/>
    </source>
</evidence>
<reference evidence="3" key="1">
    <citation type="journal article" date="2019" name="Int. J. Syst. Evol. Microbiol.">
        <title>The Global Catalogue of Microorganisms (GCM) 10K type strain sequencing project: providing services to taxonomists for standard genome sequencing and annotation.</title>
        <authorList>
            <consortium name="The Broad Institute Genomics Platform"/>
            <consortium name="The Broad Institute Genome Sequencing Center for Infectious Disease"/>
            <person name="Wu L."/>
            <person name="Ma J."/>
        </authorList>
    </citation>
    <scope>NUCLEOTIDE SEQUENCE [LARGE SCALE GENOMIC DNA]</scope>
    <source>
        <strain evidence="3">JCM 17805</strain>
    </source>
</reference>
<evidence type="ECO:0000313" key="3">
    <source>
        <dbReference type="Proteomes" id="UP001500604"/>
    </source>
</evidence>
<dbReference type="SUPFAM" id="SSF88659">
    <property type="entry name" value="Sigma3 and sigma4 domains of RNA polymerase sigma factors"/>
    <property type="match status" value="1"/>
</dbReference>
<dbReference type="Gene3D" id="1.10.10.10">
    <property type="entry name" value="Winged helix-like DNA-binding domain superfamily/Winged helix DNA-binding domain"/>
    <property type="match status" value="1"/>
</dbReference>
<proteinExistence type="predicted"/>
<dbReference type="InterPro" id="IPR045942">
    <property type="entry name" value="DUF6362"/>
</dbReference>
<name>A0ABP8V0P3_9GAMM</name>
<comment type="caution">
    <text evidence="2">The sequence shown here is derived from an EMBL/GenBank/DDBJ whole genome shotgun (WGS) entry which is preliminary data.</text>
</comment>
<keyword evidence="3" id="KW-1185">Reference proteome</keyword>
<dbReference type="InterPro" id="IPR036388">
    <property type="entry name" value="WH-like_DNA-bd_sf"/>
</dbReference>
<sequence>MPYIRHTDMSKRHWMFNGGMKTMDKNIDQLAQRYRDAWLTAKRLPSGIKLGHSSGWPEMIFDQREQIRRAEREVLSVRPTPDDEERMLECIRWLAVLVDEDRKLVWLRASGLAWRAIAQRTGMPRSSVHRRWHRALLAVLLRQSHGEIE</sequence>
<organism evidence="2 3">
    <name type="scientific">Kistimonas scapharcae</name>
    <dbReference type="NCBI Taxonomy" id="1036133"/>
    <lineage>
        <taxon>Bacteria</taxon>
        <taxon>Pseudomonadati</taxon>
        <taxon>Pseudomonadota</taxon>
        <taxon>Gammaproteobacteria</taxon>
        <taxon>Oceanospirillales</taxon>
        <taxon>Endozoicomonadaceae</taxon>
        <taxon>Kistimonas</taxon>
    </lineage>
</organism>
<dbReference type="EMBL" id="BAABFL010000072">
    <property type="protein sequence ID" value="GAA4648407.1"/>
    <property type="molecule type" value="Genomic_DNA"/>
</dbReference>
<gene>
    <name evidence="2" type="ORF">GCM10023116_06760</name>
</gene>
<protein>
    <recommendedName>
        <fullName evidence="1">DUF6362 domain-containing protein</fullName>
    </recommendedName>
</protein>
<dbReference type="InterPro" id="IPR013324">
    <property type="entry name" value="RNA_pol_sigma_r3/r4-like"/>
</dbReference>
<evidence type="ECO:0000313" key="2">
    <source>
        <dbReference type="EMBL" id="GAA4648407.1"/>
    </source>
</evidence>
<dbReference type="Pfam" id="PF19889">
    <property type="entry name" value="DUF6362"/>
    <property type="match status" value="1"/>
</dbReference>
<dbReference type="Proteomes" id="UP001500604">
    <property type="component" value="Unassembled WGS sequence"/>
</dbReference>
<accession>A0ABP8V0P3</accession>
<feature type="domain" description="DUF6362" evidence="1">
    <location>
        <begin position="42"/>
        <end position="139"/>
    </location>
</feature>